<dbReference type="RefSeq" id="WP_141642262.1">
    <property type="nucleotide sequence ID" value="NZ_VIFM01000030.1"/>
</dbReference>
<accession>A0A540X478</accession>
<dbReference type="OrthoDB" id="5517939at2"/>
<gene>
    <name evidence="3" type="ORF">FJV41_10295</name>
</gene>
<evidence type="ECO:0000259" key="2">
    <source>
        <dbReference type="Pfam" id="PF13490"/>
    </source>
</evidence>
<evidence type="ECO:0000313" key="3">
    <source>
        <dbReference type="EMBL" id="TQF16056.1"/>
    </source>
</evidence>
<dbReference type="Pfam" id="PF13490">
    <property type="entry name" value="zf-HC2"/>
    <property type="match status" value="1"/>
</dbReference>
<reference evidence="3 4" key="1">
    <citation type="submission" date="2019-06" db="EMBL/GenBank/DDBJ databases">
        <authorList>
            <person name="Livingstone P."/>
            <person name="Whitworth D."/>
        </authorList>
    </citation>
    <scope>NUCLEOTIDE SEQUENCE [LARGE SCALE GENOMIC DNA]</scope>
    <source>
        <strain evidence="3 4">AM401</strain>
    </source>
</reference>
<feature type="transmembrane region" description="Helical" evidence="1">
    <location>
        <begin position="75"/>
        <end position="95"/>
    </location>
</feature>
<dbReference type="EMBL" id="VIFM01000030">
    <property type="protein sequence ID" value="TQF16056.1"/>
    <property type="molecule type" value="Genomic_DNA"/>
</dbReference>
<keyword evidence="1" id="KW-0812">Transmembrane</keyword>
<evidence type="ECO:0000256" key="1">
    <source>
        <dbReference type="SAM" id="Phobius"/>
    </source>
</evidence>
<dbReference type="Proteomes" id="UP000315369">
    <property type="component" value="Unassembled WGS sequence"/>
</dbReference>
<dbReference type="InterPro" id="IPR041916">
    <property type="entry name" value="Anti_sigma_zinc_sf"/>
</dbReference>
<keyword evidence="4" id="KW-1185">Reference proteome</keyword>
<keyword evidence="1" id="KW-0472">Membrane</keyword>
<sequence length="185" mass="19431">MLKPHLTRDSAEQYILGALAPEKAAALEAHTLECEPCAVLLQEEALLSEQLTEAASTFPQEERVIRPAAWHARRAVTGAAIAALAAAASLALVLLTGDKAPHPSLPDSLDSRPPMVAVDLDDGDSPTKTNVVACPDLATQDFCTRKAAERGLLVMNPGGTAEVPRYEAHTGLPEGALSARQPVSL</sequence>
<proteinExistence type="predicted"/>
<evidence type="ECO:0000313" key="4">
    <source>
        <dbReference type="Proteomes" id="UP000315369"/>
    </source>
</evidence>
<name>A0A540X478_9BACT</name>
<dbReference type="InterPro" id="IPR027383">
    <property type="entry name" value="Znf_put"/>
</dbReference>
<protein>
    <recommendedName>
        <fullName evidence="2">Putative zinc-finger domain-containing protein</fullName>
    </recommendedName>
</protein>
<feature type="domain" description="Putative zinc-finger" evidence="2">
    <location>
        <begin position="13"/>
        <end position="38"/>
    </location>
</feature>
<comment type="caution">
    <text evidence="3">The sequence shown here is derived from an EMBL/GenBank/DDBJ whole genome shotgun (WGS) entry which is preliminary data.</text>
</comment>
<organism evidence="3 4">
    <name type="scientific">Myxococcus llanfairpwllgwyngyllgogerychwyrndrobwllllantysiliogogogochensis</name>
    <dbReference type="NCBI Taxonomy" id="2590453"/>
    <lineage>
        <taxon>Bacteria</taxon>
        <taxon>Pseudomonadati</taxon>
        <taxon>Myxococcota</taxon>
        <taxon>Myxococcia</taxon>
        <taxon>Myxococcales</taxon>
        <taxon>Cystobacterineae</taxon>
        <taxon>Myxococcaceae</taxon>
        <taxon>Myxococcus</taxon>
    </lineage>
</organism>
<dbReference type="Gene3D" id="1.10.10.1320">
    <property type="entry name" value="Anti-sigma factor, zinc-finger domain"/>
    <property type="match status" value="1"/>
</dbReference>
<keyword evidence="1" id="KW-1133">Transmembrane helix</keyword>
<dbReference type="AlphaFoldDB" id="A0A540X478"/>